<keyword evidence="1" id="KW-1133">Transmembrane helix</keyword>
<evidence type="ECO:0000313" key="2">
    <source>
        <dbReference type="EMBL" id="CAK9039618.1"/>
    </source>
</evidence>
<name>A0ABP0LLS0_9DINO</name>
<proteinExistence type="predicted"/>
<feature type="transmembrane region" description="Helical" evidence="1">
    <location>
        <begin position="405"/>
        <end position="423"/>
    </location>
</feature>
<feature type="transmembrane region" description="Helical" evidence="1">
    <location>
        <begin position="479"/>
        <end position="506"/>
    </location>
</feature>
<organism evidence="2 3">
    <name type="scientific">Durusdinium trenchii</name>
    <dbReference type="NCBI Taxonomy" id="1381693"/>
    <lineage>
        <taxon>Eukaryota</taxon>
        <taxon>Sar</taxon>
        <taxon>Alveolata</taxon>
        <taxon>Dinophyceae</taxon>
        <taxon>Suessiales</taxon>
        <taxon>Symbiodiniaceae</taxon>
        <taxon>Durusdinium</taxon>
    </lineage>
</organism>
<comment type="caution">
    <text evidence="2">The sequence shown here is derived from an EMBL/GenBank/DDBJ whole genome shotgun (WGS) entry which is preliminary data.</text>
</comment>
<keyword evidence="3" id="KW-1185">Reference proteome</keyword>
<gene>
    <name evidence="2" type="ORF">SCF082_LOCUS23185</name>
</gene>
<keyword evidence="1" id="KW-0812">Transmembrane</keyword>
<protein>
    <submittedName>
        <fullName evidence="2">Uncharacterized protein</fullName>
    </submittedName>
</protein>
<evidence type="ECO:0000313" key="3">
    <source>
        <dbReference type="Proteomes" id="UP001642464"/>
    </source>
</evidence>
<feature type="transmembrane region" description="Helical" evidence="1">
    <location>
        <begin position="314"/>
        <end position="338"/>
    </location>
</feature>
<keyword evidence="1" id="KW-0472">Membrane</keyword>
<dbReference type="Proteomes" id="UP001642464">
    <property type="component" value="Unassembled WGS sequence"/>
</dbReference>
<evidence type="ECO:0000256" key="1">
    <source>
        <dbReference type="SAM" id="Phobius"/>
    </source>
</evidence>
<accession>A0ABP0LLS0</accession>
<feature type="transmembrane region" description="Helical" evidence="1">
    <location>
        <begin position="378"/>
        <end position="399"/>
    </location>
</feature>
<feature type="transmembrane region" description="Helical" evidence="1">
    <location>
        <begin position="21"/>
        <end position="44"/>
    </location>
</feature>
<reference evidence="2 3" key="1">
    <citation type="submission" date="2024-02" db="EMBL/GenBank/DDBJ databases">
        <authorList>
            <person name="Chen Y."/>
            <person name="Shah S."/>
            <person name="Dougan E. K."/>
            <person name="Thang M."/>
            <person name="Chan C."/>
        </authorList>
    </citation>
    <scope>NUCLEOTIDE SEQUENCE [LARGE SCALE GENOMIC DNA]</scope>
</reference>
<sequence>MLFSKHLQERAAKKLLAGKRCRALLVWTLTFMMALSASIVPLLGALTSPWVFGCGMFLLYAPAAFRAKSLLKPILYPATVILPAGESLLGLDPKSRPGKSFYTFTLVVRFTAVAGSWYAYHQFFAWGGSDAAYDYPLSYEYHGDELFSCCRESYLDEYGPTYIEDCYPLPLPIEYNESSSGNCTYGCYYPPQPPDDWMLDLDGCLRFVSVAACVQKVPTLSTPQHFCWQNSTITPDWTDVCTRLVQVPQYLKCSLSGASEYFGSVMSMYLQCRETPQWAFGNMCPVLLYGGKMAQSVGARDNSDNLTFVMLSTLGFTCAVFTSPFFAAILLVLILCCFPTASGDVELRLAVDAEVRRMQEELNDTGTAAISMFGRGLLWLKLMFVFVDFAGDIFSVVTFVAKGHVWFGVFLALIVLRSFVDLVKLQRETGLVKEVQLSLRANTLTNRLCDVLRAEKTVEGTLSSVLLVYGMFHNFNSPVLFAVTLVKYVLSVFSVAQGSFIVFHLASGESERASLLSAIPLGRRAMDSE</sequence>
<dbReference type="EMBL" id="CAXAMM010016670">
    <property type="protein sequence ID" value="CAK9039618.1"/>
    <property type="molecule type" value="Genomic_DNA"/>
</dbReference>